<evidence type="ECO:0000313" key="1">
    <source>
        <dbReference type="EMBL" id="KAL1842317.1"/>
    </source>
</evidence>
<protein>
    <submittedName>
        <fullName evidence="1">Uncharacterized protein</fullName>
    </submittedName>
</protein>
<name>A0ABR3VKQ0_HUMIN</name>
<proteinExistence type="predicted"/>
<keyword evidence="2" id="KW-1185">Reference proteome</keyword>
<sequence length="225" mass="25439">MTQVGPVSAFCFPVDSLSSVSCLVVGLFLNPRRFTCDSGLGPVPAAAHPTKFPVGFLVAQSIWRCLLRWTNAQKVEDPRIRWGGECERRGSGRASSDRLMRSGSKFAVVASLLRLPRENVSRERNGSKWVRERAARLRRNRRLKESWEWKEGKFGRSGLLLGAAEGGPREKVGLGFWNLDFATSISIQFQFKETIPHHANKHNNTNCPTRHYCRWSVLLPFSIPF</sequence>
<reference evidence="1 2" key="1">
    <citation type="journal article" date="2024" name="Commun. Biol.">
        <title>Comparative genomic analysis of thermophilic fungi reveals convergent evolutionary adaptations and gene losses.</title>
        <authorList>
            <person name="Steindorff A.S."/>
            <person name="Aguilar-Pontes M.V."/>
            <person name="Robinson A.J."/>
            <person name="Andreopoulos B."/>
            <person name="LaButti K."/>
            <person name="Kuo A."/>
            <person name="Mondo S."/>
            <person name="Riley R."/>
            <person name="Otillar R."/>
            <person name="Haridas S."/>
            <person name="Lipzen A."/>
            <person name="Grimwood J."/>
            <person name="Schmutz J."/>
            <person name="Clum A."/>
            <person name="Reid I.D."/>
            <person name="Moisan M.C."/>
            <person name="Butler G."/>
            <person name="Nguyen T.T.M."/>
            <person name="Dewar K."/>
            <person name="Conant G."/>
            <person name="Drula E."/>
            <person name="Henrissat B."/>
            <person name="Hansel C."/>
            <person name="Singer S."/>
            <person name="Hutchinson M.I."/>
            <person name="de Vries R.P."/>
            <person name="Natvig D.O."/>
            <person name="Powell A.J."/>
            <person name="Tsang A."/>
            <person name="Grigoriev I.V."/>
        </authorList>
    </citation>
    <scope>NUCLEOTIDE SEQUENCE [LARGE SCALE GENOMIC DNA]</scope>
    <source>
        <strain evidence="1 2">CBS 620.91</strain>
    </source>
</reference>
<evidence type="ECO:0000313" key="2">
    <source>
        <dbReference type="Proteomes" id="UP001583172"/>
    </source>
</evidence>
<accession>A0ABR3VKQ0</accession>
<gene>
    <name evidence="1" type="ORF">VTJ49DRAFT_5598</name>
</gene>
<dbReference type="EMBL" id="JAZGSY010000047">
    <property type="protein sequence ID" value="KAL1842317.1"/>
    <property type="molecule type" value="Genomic_DNA"/>
</dbReference>
<comment type="caution">
    <text evidence="1">The sequence shown here is derived from an EMBL/GenBank/DDBJ whole genome shotgun (WGS) entry which is preliminary data.</text>
</comment>
<organism evidence="1 2">
    <name type="scientific">Humicola insolens</name>
    <name type="common">Soft-rot fungus</name>
    <dbReference type="NCBI Taxonomy" id="85995"/>
    <lineage>
        <taxon>Eukaryota</taxon>
        <taxon>Fungi</taxon>
        <taxon>Dikarya</taxon>
        <taxon>Ascomycota</taxon>
        <taxon>Pezizomycotina</taxon>
        <taxon>Sordariomycetes</taxon>
        <taxon>Sordariomycetidae</taxon>
        <taxon>Sordariales</taxon>
        <taxon>Chaetomiaceae</taxon>
        <taxon>Mycothermus</taxon>
    </lineage>
</organism>
<dbReference type="Proteomes" id="UP001583172">
    <property type="component" value="Unassembled WGS sequence"/>
</dbReference>